<dbReference type="PANTHER" id="PTHR22604">
    <property type="entry name" value="OXIDOREDUCTASES"/>
    <property type="match status" value="1"/>
</dbReference>
<accession>G9X0A9</accession>
<dbReference type="EMBL" id="AFZE01000013">
    <property type="protein sequence ID" value="EHL15456.1"/>
    <property type="molecule type" value="Genomic_DNA"/>
</dbReference>
<dbReference type="Pfam" id="PF01408">
    <property type="entry name" value="GFO_IDH_MocA"/>
    <property type="match status" value="1"/>
</dbReference>
<dbReference type="SUPFAM" id="SSF51735">
    <property type="entry name" value="NAD(P)-binding Rossmann-fold domains"/>
    <property type="match status" value="1"/>
</dbReference>
<comment type="similarity">
    <text evidence="1">Belongs to the Gfo/Idh/MocA family.</text>
</comment>
<dbReference type="AlphaFoldDB" id="G9X0A9"/>
<gene>
    <name evidence="4" type="ORF">HMPREF9629_01845</name>
</gene>
<dbReference type="InterPro" id="IPR000683">
    <property type="entry name" value="Gfo/Idh/MocA-like_OxRdtase_N"/>
</dbReference>
<evidence type="ECO:0000313" key="4">
    <source>
        <dbReference type="EMBL" id="EHL15456.1"/>
    </source>
</evidence>
<dbReference type="GO" id="GO:0000166">
    <property type="term" value="F:nucleotide binding"/>
    <property type="evidence" value="ECO:0007669"/>
    <property type="project" value="InterPro"/>
</dbReference>
<dbReference type="BioCyc" id="EBAC796937-HMP:GMGH-1853-MONOMER"/>
<dbReference type="RefSeq" id="WP_009526074.1">
    <property type="nucleotide sequence ID" value="NZ_JH414561.1"/>
</dbReference>
<evidence type="ECO:0000313" key="5">
    <source>
        <dbReference type="Proteomes" id="UP000006437"/>
    </source>
</evidence>
<dbReference type="InterPro" id="IPR036291">
    <property type="entry name" value="NAD(P)-bd_dom_sf"/>
</dbReference>
<dbReference type="GO" id="GO:0016491">
    <property type="term" value="F:oxidoreductase activity"/>
    <property type="evidence" value="ECO:0007669"/>
    <property type="project" value="UniProtKB-KW"/>
</dbReference>
<reference evidence="4 5" key="1">
    <citation type="submission" date="2011-08" db="EMBL/GenBank/DDBJ databases">
        <title>The Genome Sequence of Eubacteriaceae bacterium ACC19a.</title>
        <authorList>
            <consortium name="The Broad Institute Genome Sequencing Platform"/>
            <person name="Earl A."/>
            <person name="Ward D."/>
            <person name="Feldgarden M."/>
            <person name="Gevers D."/>
            <person name="Sizova M."/>
            <person name="Hazen A."/>
            <person name="Epstein S."/>
            <person name="Young S.K."/>
            <person name="Zeng Q."/>
            <person name="Gargeya S."/>
            <person name="Fitzgerald M."/>
            <person name="Haas B."/>
            <person name="Abouelleil A."/>
            <person name="Alvarado L."/>
            <person name="Arachchi H.M."/>
            <person name="Berlin A."/>
            <person name="Brown A."/>
            <person name="Chapman S.B."/>
            <person name="Chen Z."/>
            <person name="Dunbar C."/>
            <person name="Freedman E."/>
            <person name="Gearin G."/>
            <person name="Gellesch M."/>
            <person name="Goldberg J."/>
            <person name="Griggs A."/>
            <person name="Gujja S."/>
            <person name="Heiman D."/>
            <person name="Howarth C."/>
            <person name="Larson L."/>
            <person name="Lui A."/>
            <person name="MacDonald P.J.P."/>
            <person name="Montmayeur A."/>
            <person name="Murphy C."/>
            <person name="Neiman D."/>
            <person name="Pearson M."/>
            <person name="Priest M."/>
            <person name="Roberts A."/>
            <person name="Saif S."/>
            <person name="Shea T."/>
            <person name="Shenoy N."/>
            <person name="Sisk P."/>
            <person name="Stolte C."/>
            <person name="Sykes S."/>
            <person name="Wortman J."/>
            <person name="Nusbaum C."/>
            <person name="Birren B."/>
        </authorList>
    </citation>
    <scope>NUCLEOTIDE SEQUENCE [LARGE SCALE GENOMIC DNA]</scope>
    <source>
        <strain evidence="4 5">ACC19a</strain>
    </source>
</reference>
<dbReference type="InterPro" id="IPR050984">
    <property type="entry name" value="Gfo/Idh/MocA_domain"/>
</dbReference>
<dbReference type="Proteomes" id="UP000006437">
    <property type="component" value="Unassembled WGS sequence"/>
</dbReference>
<keyword evidence="2" id="KW-0560">Oxidoreductase</keyword>
<organism evidence="4 5">
    <name type="scientific">Peptoanaerobacter stomatis</name>
    <dbReference type="NCBI Taxonomy" id="796937"/>
    <lineage>
        <taxon>Bacteria</taxon>
        <taxon>Bacillati</taxon>
        <taxon>Bacillota</taxon>
        <taxon>Clostridia</taxon>
        <taxon>Peptostreptococcales</taxon>
        <taxon>Filifactoraceae</taxon>
        <taxon>Peptoanaerobacter</taxon>
    </lineage>
</organism>
<proteinExistence type="inferred from homology"/>
<dbReference type="PATRIC" id="fig|796937.3.peg.1056"/>
<comment type="caution">
    <text evidence="4">The sequence shown here is derived from an EMBL/GenBank/DDBJ whole genome shotgun (WGS) entry which is preliminary data.</text>
</comment>
<name>G9X0A9_9FIRM</name>
<evidence type="ECO:0000256" key="1">
    <source>
        <dbReference type="ARBA" id="ARBA00010928"/>
    </source>
</evidence>
<evidence type="ECO:0000259" key="3">
    <source>
        <dbReference type="Pfam" id="PF01408"/>
    </source>
</evidence>
<feature type="domain" description="Gfo/Idh/MocA-like oxidoreductase N-terminal" evidence="3">
    <location>
        <begin position="4"/>
        <end position="117"/>
    </location>
</feature>
<evidence type="ECO:0000256" key="2">
    <source>
        <dbReference type="ARBA" id="ARBA00023002"/>
    </source>
</evidence>
<dbReference type="PANTHER" id="PTHR22604:SF105">
    <property type="entry name" value="TRANS-1,2-DIHYDROBENZENE-1,2-DIOL DEHYDROGENASE"/>
    <property type="match status" value="1"/>
</dbReference>
<protein>
    <recommendedName>
        <fullName evidence="3">Gfo/Idh/MocA-like oxidoreductase N-terminal domain-containing protein</fullName>
    </recommendedName>
</protein>
<sequence length="119" mass="13491">MSKINIGIIGTSEIAFRRFLPALLKNDKFNYIGIASRDLKNTEKFINEYGGVGYASYNQIINDENIDALYIPLPPALHYEWAKKALEKGKHVFLEKPSTTKLKDTKDLLKIANEKKACT</sequence>
<dbReference type="HOGENOM" id="CLU_023194_22_2_9"/>
<dbReference type="Gene3D" id="3.40.50.720">
    <property type="entry name" value="NAD(P)-binding Rossmann-like Domain"/>
    <property type="match status" value="1"/>
</dbReference>